<dbReference type="PANTHER" id="PTHR10000:SF8">
    <property type="entry name" value="HAD SUPERFAMILY HYDROLASE-LIKE, TYPE 3"/>
    <property type="match status" value="1"/>
</dbReference>
<protein>
    <submittedName>
        <fullName evidence="2">HAD family hydrolase</fullName>
        <ecNumber evidence="2">3.-.-.-</ecNumber>
        <ecNumber evidence="2">3.1.3.-</ecNumber>
    </submittedName>
</protein>
<dbReference type="NCBIfam" id="TIGR00099">
    <property type="entry name" value="Cof-subfamily"/>
    <property type="match status" value="1"/>
</dbReference>
<dbReference type="SUPFAM" id="SSF56784">
    <property type="entry name" value="HAD-like"/>
    <property type="match status" value="1"/>
</dbReference>
<dbReference type="PROSITE" id="PS50801">
    <property type="entry name" value="STAS"/>
    <property type="match status" value="1"/>
</dbReference>
<dbReference type="CDD" id="cd07516">
    <property type="entry name" value="HAD_Pase"/>
    <property type="match status" value="1"/>
</dbReference>
<dbReference type="Pfam" id="PF08282">
    <property type="entry name" value="Hydrolase_3"/>
    <property type="match status" value="1"/>
</dbReference>
<proteinExistence type="predicted"/>
<sequence length="270" mass="30080">MFQTKCIVLDLDGTLLNDEKAISPLNRLAIAACKQKGIQIVIATARPPRSVRHLLQDEPFDGYVIYYNGALITNESQGIRHHVCIRTETAVMIAKFLSEHEPQAIISYEVDDAWYCIDPVPENRCAEFGLRPKDPKPTVVDKSFFDSLSPTKILILGLQHWEAIRDHFVEDVNVICTDGGILVQIMDKSVSKEHAVRKVLEQMDIPPEETMAFGDDFNDIGLFELCGFPVAMGNAINELKTLTKYVTESNNVDGVAVALQKLVLSIPKGI</sequence>
<dbReference type="SFLD" id="SFLDG01140">
    <property type="entry name" value="C2.B:_Phosphomannomutase_and_P"/>
    <property type="match status" value="1"/>
</dbReference>
<evidence type="ECO:0000313" key="3">
    <source>
        <dbReference type="Proteomes" id="UP001597079"/>
    </source>
</evidence>
<dbReference type="EMBL" id="JBHUCX010000024">
    <property type="protein sequence ID" value="MFD1675057.1"/>
    <property type="molecule type" value="Genomic_DNA"/>
</dbReference>
<dbReference type="InterPro" id="IPR002645">
    <property type="entry name" value="STAS_dom"/>
</dbReference>
<accession>A0ABW4JFI8</accession>
<dbReference type="InterPro" id="IPR023214">
    <property type="entry name" value="HAD_sf"/>
</dbReference>
<dbReference type="InterPro" id="IPR036412">
    <property type="entry name" value="HAD-like_sf"/>
</dbReference>
<keyword evidence="2" id="KW-0378">Hydrolase</keyword>
<dbReference type="Proteomes" id="UP001597079">
    <property type="component" value="Unassembled WGS sequence"/>
</dbReference>
<evidence type="ECO:0000313" key="2">
    <source>
        <dbReference type="EMBL" id="MFD1675057.1"/>
    </source>
</evidence>
<dbReference type="Gene3D" id="3.30.1240.10">
    <property type="match status" value="1"/>
</dbReference>
<reference evidence="3" key="1">
    <citation type="journal article" date="2019" name="Int. J. Syst. Evol. Microbiol.">
        <title>The Global Catalogue of Microorganisms (GCM) 10K type strain sequencing project: providing services to taxonomists for standard genome sequencing and annotation.</title>
        <authorList>
            <consortium name="The Broad Institute Genomics Platform"/>
            <consortium name="The Broad Institute Genome Sequencing Center for Infectious Disease"/>
            <person name="Wu L."/>
            <person name="Ma J."/>
        </authorList>
    </citation>
    <scope>NUCLEOTIDE SEQUENCE [LARGE SCALE GENOMIC DNA]</scope>
    <source>
        <strain evidence="3">CGMCC 1.12286</strain>
    </source>
</reference>
<feature type="domain" description="STAS" evidence="1">
    <location>
        <begin position="1"/>
        <end position="56"/>
    </location>
</feature>
<dbReference type="NCBIfam" id="TIGR01484">
    <property type="entry name" value="HAD-SF-IIB"/>
    <property type="match status" value="1"/>
</dbReference>
<evidence type="ECO:0000259" key="1">
    <source>
        <dbReference type="PROSITE" id="PS50801"/>
    </source>
</evidence>
<gene>
    <name evidence="2" type="ORF">ACFSB2_10155</name>
</gene>
<keyword evidence="3" id="KW-1185">Reference proteome</keyword>
<dbReference type="Gene3D" id="3.40.50.1000">
    <property type="entry name" value="HAD superfamily/HAD-like"/>
    <property type="match status" value="1"/>
</dbReference>
<organism evidence="2 3">
    <name type="scientific">Alicyclobacillus fodiniaquatilis</name>
    <dbReference type="NCBI Taxonomy" id="1661150"/>
    <lineage>
        <taxon>Bacteria</taxon>
        <taxon>Bacillati</taxon>
        <taxon>Bacillota</taxon>
        <taxon>Bacilli</taxon>
        <taxon>Bacillales</taxon>
        <taxon>Alicyclobacillaceae</taxon>
        <taxon>Alicyclobacillus</taxon>
    </lineage>
</organism>
<dbReference type="GO" id="GO:0016787">
    <property type="term" value="F:hydrolase activity"/>
    <property type="evidence" value="ECO:0007669"/>
    <property type="project" value="UniProtKB-KW"/>
</dbReference>
<dbReference type="SFLD" id="SFLDS00003">
    <property type="entry name" value="Haloacid_Dehalogenase"/>
    <property type="match status" value="1"/>
</dbReference>
<dbReference type="InterPro" id="IPR000150">
    <property type="entry name" value="Cof"/>
</dbReference>
<dbReference type="EC" id="3.1.3.-" evidence="2"/>
<dbReference type="RefSeq" id="WP_377942922.1">
    <property type="nucleotide sequence ID" value="NZ_JBHUCX010000024.1"/>
</dbReference>
<comment type="caution">
    <text evidence="2">The sequence shown here is derived from an EMBL/GenBank/DDBJ whole genome shotgun (WGS) entry which is preliminary data.</text>
</comment>
<dbReference type="EC" id="3.-.-.-" evidence="2"/>
<dbReference type="InterPro" id="IPR006379">
    <property type="entry name" value="HAD-SF_hydro_IIB"/>
</dbReference>
<dbReference type="PANTHER" id="PTHR10000">
    <property type="entry name" value="PHOSPHOSERINE PHOSPHATASE"/>
    <property type="match status" value="1"/>
</dbReference>
<name>A0ABW4JFI8_9BACL</name>